<evidence type="ECO:0000256" key="2">
    <source>
        <dbReference type="SAM" id="Phobius"/>
    </source>
</evidence>
<feature type="compositionally biased region" description="Basic and acidic residues" evidence="1">
    <location>
        <begin position="414"/>
        <end position="434"/>
    </location>
</feature>
<proteinExistence type="predicted"/>
<keyword evidence="2" id="KW-0472">Membrane</keyword>
<feature type="transmembrane region" description="Helical" evidence="2">
    <location>
        <begin position="311"/>
        <end position="332"/>
    </location>
</feature>
<feature type="region of interest" description="Disordered" evidence="1">
    <location>
        <begin position="395"/>
        <end position="444"/>
    </location>
</feature>
<evidence type="ECO:0000313" key="4">
    <source>
        <dbReference type="EMBL" id="CAI2367856.1"/>
    </source>
</evidence>
<name>A0AAD1XEI2_EUPCR</name>
<sequence length="444" mass="49474">MRTSTIIFTTIIAFCLLANALATSCDTLRVGTEKGATDVMLSGTPTDKYKQFRRIRDEDDVEVKSNIDESTFFLSGITLHDDPSVDVEVARGKLTTVSSKVSSIGDDKDQFKIALTYDCTTDLTGVTDVWLKLTLDGESCTTIGIRKKCGGSYAYAPIEISETSYWGLKKNVLTDNGGASNYPENLFDESGDKSVIKKSKGSLKFRVQNTAPTGSGTSVEMDPPIVRVSNEAESVVYPVLRGPGARSHILEPGEYTDFKLEFNCISLDTEAETVELQFRPAFHSNYVFKVTKECEGLTTTGLIKKKFQDSFVFDFFALLFLSIIILAVLTVLMRVYGNYQEKNGEDSIKKFFKSVSNRVKSGFQFEEDTQLEMDEVEETHMSADYEFDPDDVLKTNSKKENNDDSFNSEVRVNFGRDEENNPSHELSEINKQEEETPSSAYGAV</sequence>
<evidence type="ECO:0000313" key="5">
    <source>
        <dbReference type="Proteomes" id="UP001295684"/>
    </source>
</evidence>
<keyword evidence="3" id="KW-0732">Signal</keyword>
<keyword evidence="2" id="KW-0812">Transmembrane</keyword>
<accession>A0AAD1XEI2</accession>
<keyword evidence="5" id="KW-1185">Reference proteome</keyword>
<protein>
    <submittedName>
        <fullName evidence="4">Uncharacterized protein</fullName>
    </submittedName>
</protein>
<feature type="chain" id="PRO_5042179191" evidence="3">
    <location>
        <begin position="23"/>
        <end position="444"/>
    </location>
</feature>
<dbReference type="PROSITE" id="PS51257">
    <property type="entry name" value="PROKAR_LIPOPROTEIN"/>
    <property type="match status" value="1"/>
</dbReference>
<gene>
    <name evidence="4" type="ORF">ECRASSUSDP1_LOCUS9144</name>
</gene>
<dbReference type="AlphaFoldDB" id="A0AAD1XEI2"/>
<evidence type="ECO:0000256" key="1">
    <source>
        <dbReference type="SAM" id="MobiDB-lite"/>
    </source>
</evidence>
<dbReference type="Proteomes" id="UP001295684">
    <property type="component" value="Unassembled WGS sequence"/>
</dbReference>
<feature type="signal peptide" evidence="3">
    <location>
        <begin position="1"/>
        <end position="22"/>
    </location>
</feature>
<dbReference type="EMBL" id="CAMPGE010008977">
    <property type="protein sequence ID" value="CAI2367856.1"/>
    <property type="molecule type" value="Genomic_DNA"/>
</dbReference>
<reference evidence="4" key="1">
    <citation type="submission" date="2023-07" db="EMBL/GenBank/DDBJ databases">
        <authorList>
            <consortium name="AG Swart"/>
            <person name="Singh M."/>
            <person name="Singh A."/>
            <person name="Seah K."/>
            <person name="Emmerich C."/>
        </authorList>
    </citation>
    <scope>NUCLEOTIDE SEQUENCE</scope>
    <source>
        <strain evidence="4">DP1</strain>
    </source>
</reference>
<keyword evidence="2" id="KW-1133">Transmembrane helix</keyword>
<comment type="caution">
    <text evidence="4">The sequence shown here is derived from an EMBL/GenBank/DDBJ whole genome shotgun (WGS) entry which is preliminary data.</text>
</comment>
<organism evidence="4 5">
    <name type="scientific">Euplotes crassus</name>
    <dbReference type="NCBI Taxonomy" id="5936"/>
    <lineage>
        <taxon>Eukaryota</taxon>
        <taxon>Sar</taxon>
        <taxon>Alveolata</taxon>
        <taxon>Ciliophora</taxon>
        <taxon>Intramacronucleata</taxon>
        <taxon>Spirotrichea</taxon>
        <taxon>Hypotrichia</taxon>
        <taxon>Euplotida</taxon>
        <taxon>Euplotidae</taxon>
        <taxon>Moneuplotes</taxon>
    </lineage>
</organism>
<evidence type="ECO:0000256" key="3">
    <source>
        <dbReference type="SAM" id="SignalP"/>
    </source>
</evidence>